<organism evidence="2 3">
    <name type="scientific">Rangifer tarandus platyrhynchus</name>
    <name type="common">Svalbard reindeer</name>
    <dbReference type="NCBI Taxonomy" id="3082113"/>
    <lineage>
        <taxon>Eukaryota</taxon>
        <taxon>Metazoa</taxon>
        <taxon>Chordata</taxon>
        <taxon>Craniata</taxon>
        <taxon>Vertebrata</taxon>
        <taxon>Euteleostomi</taxon>
        <taxon>Mammalia</taxon>
        <taxon>Eutheria</taxon>
        <taxon>Laurasiatheria</taxon>
        <taxon>Artiodactyla</taxon>
        <taxon>Ruminantia</taxon>
        <taxon>Pecora</taxon>
        <taxon>Cervidae</taxon>
        <taxon>Odocoileinae</taxon>
        <taxon>Rangifer</taxon>
    </lineage>
</organism>
<dbReference type="Proteomes" id="UP001176941">
    <property type="component" value="Chromosome 16"/>
</dbReference>
<feature type="region of interest" description="Disordered" evidence="1">
    <location>
        <begin position="36"/>
        <end position="67"/>
    </location>
</feature>
<name>A0ABN8YET9_RANTA</name>
<gene>
    <name evidence="2" type="ORF">MRATA1EN1_LOCUS7211</name>
</gene>
<keyword evidence="3" id="KW-1185">Reference proteome</keyword>
<protein>
    <submittedName>
        <fullName evidence="2">Uncharacterized protein</fullName>
    </submittedName>
</protein>
<evidence type="ECO:0000313" key="2">
    <source>
        <dbReference type="EMBL" id="CAI9158249.1"/>
    </source>
</evidence>
<sequence>MWSVCASVRVWVEIRAGSCLYPHPQGPPYPRGGAAFPSQGAPRAQSCPVAAGRGAGRGDPPGFGAEPPGGCLAVDARQGPRLRRQVCLCAHLQRLDLPKRRAGASRGPVLQAAWAREGRRRSLVMMCLAGIFWEGGSGRR</sequence>
<proteinExistence type="predicted"/>
<dbReference type="EMBL" id="OX459952">
    <property type="protein sequence ID" value="CAI9158249.1"/>
    <property type="molecule type" value="Genomic_DNA"/>
</dbReference>
<evidence type="ECO:0000256" key="1">
    <source>
        <dbReference type="SAM" id="MobiDB-lite"/>
    </source>
</evidence>
<accession>A0ABN8YET9</accession>
<reference evidence="2" key="1">
    <citation type="submission" date="2023-04" db="EMBL/GenBank/DDBJ databases">
        <authorList>
            <consortium name="ELIXIR-Norway"/>
        </authorList>
    </citation>
    <scope>NUCLEOTIDE SEQUENCE [LARGE SCALE GENOMIC DNA]</scope>
</reference>
<evidence type="ECO:0000313" key="3">
    <source>
        <dbReference type="Proteomes" id="UP001176941"/>
    </source>
</evidence>